<reference evidence="9 10" key="1">
    <citation type="submission" date="2020-07" db="EMBL/GenBank/DDBJ databases">
        <authorList>
            <person name="Feng X."/>
        </authorList>
    </citation>
    <scope>NUCLEOTIDE SEQUENCE [LARGE SCALE GENOMIC DNA]</scope>
    <source>
        <strain evidence="9 10">JCM31066</strain>
    </source>
</reference>
<evidence type="ECO:0000313" key="9">
    <source>
        <dbReference type="EMBL" id="MBC2594806.1"/>
    </source>
</evidence>
<comment type="similarity">
    <text evidence="7">Belongs to the binding-protein-dependent transport system permease family.</text>
</comment>
<dbReference type="InterPro" id="IPR035906">
    <property type="entry name" value="MetI-like_sf"/>
</dbReference>
<feature type="transmembrane region" description="Helical" evidence="7">
    <location>
        <begin position="173"/>
        <end position="191"/>
    </location>
</feature>
<dbReference type="GO" id="GO:0055085">
    <property type="term" value="P:transmembrane transport"/>
    <property type="evidence" value="ECO:0007669"/>
    <property type="project" value="InterPro"/>
</dbReference>
<evidence type="ECO:0000256" key="5">
    <source>
        <dbReference type="ARBA" id="ARBA00022989"/>
    </source>
</evidence>
<keyword evidence="2 7" id="KW-0813">Transport</keyword>
<keyword evidence="3" id="KW-1003">Cell membrane</keyword>
<evidence type="ECO:0000259" key="8">
    <source>
        <dbReference type="PROSITE" id="PS50928"/>
    </source>
</evidence>
<keyword evidence="5 7" id="KW-1133">Transmembrane helix</keyword>
<dbReference type="CDD" id="cd06261">
    <property type="entry name" value="TM_PBP2"/>
    <property type="match status" value="1"/>
</dbReference>
<dbReference type="PANTHER" id="PTHR43163:SF7">
    <property type="entry name" value="DIPEPTIDE-TRANSPORT INTEGRAL MEMBRANE PROTEIN ABC TRANSPORTER DPPB-RELATED"/>
    <property type="match status" value="1"/>
</dbReference>
<dbReference type="Pfam" id="PF00528">
    <property type="entry name" value="BPD_transp_1"/>
    <property type="match status" value="1"/>
</dbReference>
<protein>
    <submittedName>
        <fullName evidence="9">ABC transporter permease</fullName>
    </submittedName>
</protein>
<evidence type="ECO:0000256" key="3">
    <source>
        <dbReference type="ARBA" id="ARBA00022475"/>
    </source>
</evidence>
<accession>A0A842HGQ9</accession>
<dbReference type="RefSeq" id="WP_185675770.1">
    <property type="nucleotide sequence ID" value="NZ_JACHVB010000034.1"/>
</dbReference>
<dbReference type="PROSITE" id="PS50928">
    <property type="entry name" value="ABC_TM1"/>
    <property type="match status" value="1"/>
</dbReference>
<evidence type="ECO:0000256" key="7">
    <source>
        <dbReference type="RuleBase" id="RU363032"/>
    </source>
</evidence>
<dbReference type="GO" id="GO:0005886">
    <property type="term" value="C:plasma membrane"/>
    <property type="evidence" value="ECO:0007669"/>
    <property type="project" value="UniProtKB-SubCell"/>
</dbReference>
<keyword evidence="6 7" id="KW-0472">Membrane</keyword>
<dbReference type="PANTHER" id="PTHR43163">
    <property type="entry name" value="DIPEPTIDE TRANSPORT SYSTEM PERMEASE PROTEIN DPPB-RELATED"/>
    <property type="match status" value="1"/>
</dbReference>
<dbReference type="Gene3D" id="1.10.3720.10">
    <property type="entry name" value="MetI-like"/>
    <property type="match status" value="1"/>
</dbReference>
<evidence type="ECO:0000313" key="10">
    <source>
        <dbReference type="Proteomes" id="UP000546464"/>
    </source>
</evidence>
<feature type="domain" description="ABC transmembrane type-1" evidence="8">
    <location>
        <begin position="94"/>
        <end position="295"/>
    </location>
</feature>
<evidence type="ECO:0000256" key="4">
    <source>
        <dbReference type="ARBA" id="ARBA00022692"/>
    </source>
</evidence>
<comment type="subcellular location">
    <subcellularLocation>
        <location evidence="1 7">Cell membrane</location>
        <topology evidence="1 7">Multi-pass membrane protein</topology>
    </subcellularLocation>
</comment>
<evidence type="ECO:0000256" key="2">
    <source>
        <dbReference type="ARBA" id="ARBA00022448"/>
    </source>
</evidence>
<dbReference type="InterPro" id="IPR000515">
    <property type="entry name" value="MetI-like"/>
</dbReference>
<dbReference type="EMBL" id="JACHVB010000034">
    <property type="protein sequence ID" value="MBC2594806.1"/>
    <property type="molecule type" value="Genomic_DNA"/>
</dbReference>
<evidence type="ECO:0000256" key="6">
    <source>
        <dbReference type="ARBA" id="ARBA00023136"/>
    </source>
</evidence>
<comment type="caution">
    <text evidence="9">The sequence shown here is derived from an EMBL/GenBank/DDBJ whole genome shotgun (WGS) entry which is preliminary data.</text>
</comment>
<keyword evidence="4 7" id="KW-0812">Transmembrane</keyword>
<feature type="transmembrane region" description="Helical" evidence="7">
    <location>
        <begin position="12"/>
        <end position="30"/>
    </location>
</feature>
<feature type="transmembrane region" description="Helical" evidence="7">
    <location>
        <begin position="272"/>
        <end position="298"/>
    </location>
</feature>
<organism evidence="9 10">
    <name type="scientific">Ruficoccus amylovorans</name>
    <dbReference type="NCBI Taxonomy" id="1804625"/>
    <lineage>
        <taxon>Bacteria</taxon>
        <taxon>Pseudomonadati</taxon>
        <taxon>Verrucomicrobiota</taxon>
        <taxon>Opitutia</taxon>
        <taxon>Puniceicoccales</taxon>
        <taxon>Cerasicoccaceae</taxon>
        <taxon>Ruficoccus</taxon>
    </lineage>
</organism>
<feature type="transmembrane region" description="Helical" evidence="7">
    <location>
        <begin position="230"/>
        <end position="252"/>
    </location>
</feature>
<dbReference type="InterPro" id="IPR045621">
    <property type="entry name" value="BPD_transp_1_N"/>
</dbReference>
<dbReference type="Proteomes" id="UP000546464">
    <property type="component" value="Unassembled WGS sequence"/>
</dbReference>
<proteinExistence type="inferred from homology"/>
<feature type="transmembrane region" description="Helical" evidence="7">
    <location>
        <begin position="100"/>
        <end position="121"/>
    </location>
</feature>
<dbReference type="SUPFAM" id="SSF161098">
    <property type="entry name" value="MetI-like"/>
    <property type="match status" value="1"/>
</dbReference>
<dbReference type="Pfam" id="PF19300">
    <property type="entry name" value="BPD_transp_1_N"/>
    <property type="match status" value="1"/>
</dbReference>
<sequence>MLTFVLRRFIEALLVLFLIVTATFFMVRLVPGGPFDGEKELPEVTRQQLESYYGLDKPLPVQYARYLGNLLRGDLGTTFKYQGWTVNEIIARKLPVSFELGALAMGIALVLGIGSGVLAAWRPRTATDTLPMSLAMLGICLPTFVLGPMLILVFGLKLHLVNVMGWNLPQDRILPALTLGLFYAAYIARLTRSSMLEIRGEDYMRTARAKGLSEARVYLLHGLRNGLSPVVSYLGPALAGLISGSFVVETIFNIPGLGRFFVQAALDNDYFMVLGCVLFYAALIILFNLISDILLVWLNPRRKLA</sequence>
<evidence type="ECO:0000256" key="1">
    <source>
        <dbReference type="ARBA" id="ARBA00004651"/>
    </source>
</evidence>
<name>A0A842HGQ9_9BACT</name>
<dbReference type="AlphaFoldDB" id="A0A842HGQ9"/>
<keyword evidence="10" id="KW-1185">Reference proteome</keyword>
<feature type="transmembrane region" description="Helical" evidence="7">
    <location>
        <begin position="133"/>
        <end position="153"/>
    </location>
</feature>
<gene>
    <name evidence="9" type="ORF">H5P28_11095</name>
</gene>